<reference evidence="12 13" key="1">
    <citation type="submission" date="2021-02" db="EMBL/GenBank/DDBJ databases">
        <title>Variation within the Batrachochytrium salamandrivorans European outbreak.</title>
        <authorList>
            <person name="Kelly M."/>
            <person name="Pasmans F."/>
            <person name="Shea T.P."/>
            <person name="Munoz J.F."/>
            <person name="Carranza S."/>
            <person name="Cuomo C.A."/>
            <person name="Martel A."/>
        </authorList>
    </citation>
    <scope>NUCLEOTIDE SEQUENCE [LARGE SCALE GENOMIC DNA]</scope>
    <source>
        <strain evidence="12 13">AMFP18/2</strain>
    </source>
</reference>
<evidence type="ECO:0000256" key="8">
    <source>
        <dbReference type="ARBA" id="ARBA00022833"/>
    </source>
</evidence>
<organism evidence="12 13">
    <name type="scientific">Batrachochytrium salamandrivorans</name>
    <dbReference type="NCBI Taxonomy" id="1357716"/>
    <lineage>
        <taxon>Eukaryota</taxon>
        <taxon>Fungi</taxon>
        <taxon>Fungi incertae sedis</taxon>
        <taxon>Chytridiomycota</taxon>
        <taxon>Chytridiomycota incertae sedis</taxon>
        <taxon>Chytridiomycetes</taxon>
        <taxon>Rhizophydiales</taxon>
        <taxon>Rhizophydiales incertae sedis</taxon>
        <taxon>Batrachochytrium</taxon>
    </lineage>
</organism>
<comment type="cofactor">
    <cofactor evidence="1 11">
        <name>Zn(2+)</name>
        <dbReference type="ChEBI" id="CHEBI:29105"/>
    </cofactor>
</comment>
<evidence type="ECO:0000256" key="2">
    <source>
        <dbReference type="ARBA" id="ARBA00004613"/>
    </source>
</evidence>
<comment type="subcellular location">
    <subcellularLocation>
        <location evidence="2 11">Secreted</location>
    </subcellularLocation>
</comment>
<sequence>MVAISFVLVLALVSSTVVAQPGTNGCTGLFARFKQWLTPASTESVYEWIPLDEETSTPTSDEDPVDIGLSYILQQLNIQPDEFTKRTNFTDRFGVTHLYGMPLHKGLFIEDLHAAAHIKNGQVFFYSATTVINDDHALTKRSPTISKSTIKISSKKAVKAAVDHFKIPLYRDIAPVKGSYSTDDGDIPVWIFHLRDNPTTQWIEVKVNAITGAIVSKKDVKRDFTYTAIELPNKSPNDGFSTIVNPENLQASPNGWTDGFELKGNNVLVNYKKRTTFKTTTRGVFNGGFDPTLPPQIPGNLVAGAINAFYVANTAHDVFYEYGFTEPAGNFQQDNFGRGGIGGDPVIINVQSSKRENSASFDPLPDGRSGMLNLHIFTATNPNRDPALDNTIIVHELTHGLTARLTGGAQTKFCISKIESEGLDEGYSDMMALIFTAKPEDTRNTKKVIGEYAEGSSQGVRMYPYTTDMKVNPLKYQDAVGEKDPYHLGEIWASLLLEVYWNFVDEYGFSANLHDATQTEGNIIFLQLFVGTLMIQPCEPTFESAYDAMLAADYAYYGGIHEHLIRKGFFKRGLGSISQLDPTMDDAV</sequence>
<comment type="caution">
    <text evidence="12">The sequence shown here is derived from an EMBL/GenBank/DDBJ whole genome shotgun (WGS) entry which is preliminary data.</text>
</comment>
<evidence type="ECO:0000256" key="3">
    <source>
        <dbReference type="ARBA" id="ARBA00006006"/>
    </source>
</evidence>
<dbReference type="InterPro" id="IPR001842">
    <property type="entry name" value="Peptidase_M36"/>
</dbReference>
<keyword evidence="10 11" id="KW-0865">Zymogen</keyword>
<gene>
    <name evidence="12" type="ORF">BASA50_008212</name>
</gene>
<dbReference type="CDD" id="cd09596">
    <property type="entry name" value="M36"/>
    <property type="match status" value="1"/>
</dbReference>
<keyword evidence="4 11" id="KW-0964">Secreted</keyword>
<keyword evidence="11" id="KW-0732">Signal</keyword>
<feature type="signal peptide" evidence="11">
    <location>
        <begin position="1"/>
        <end position="19"/>
    </location>
</feature>
<dbReference type="PANTHER" id="PTHR33478">
    <property type="entry name" value="EXTRACELLULAR METALLOPROTEINASE MEP"/>
    <property type="match status" value="1"/>
</dbReference>
<evidence type="ECO:0000256" key="6">
    <source>
        <dbReference type="ARBA" id="ARBA00022723"/>
    </source>
</evidence>
<evidence type="ECO:0000256" key="5">
    <source>
        <dbReference type="ARBA" id="ARBA00022670"/>
    </source>
</evidence>
<evidence type="ECO:0000256" key="9">
    <source>
        <dbReference type="ARBA" id="ARBA00023049"/>
    </source>
</evidence>
<keyword evidence="6 11" id="KW-0479">Metal-binding</keyword>
<dbReference type="SUPFAM" id="SSF55486">
    <property type="entry name" value="Metalloproteases ('zincins'), catalytic domain"/>
    <property type="match status" value="1"/>
</dbReference>
<dbReference type="Gene3D" id="1.10.390.10">
    <property type="entry name" value="Neutral Protease Domain 2"/>
    <property type="match status" value="1"/>
</dbReference>
<proteinExistence type="inferred from homology"/>
<evidence type="ECO:0000256" key="4">
    <source>
        <dbReference type="ARBA" id="ARBA00022525"/>
    </source>
</evidence>
<name>A0ABQ8F4W6_9FUNG</name>
<dbReference type="Pfam" id="PF02128">
    <property type="entry name" value="Peptidase_M36"/>
    <property type="match status" value="1"/>
</dbReference>
<dbReference type="PRINTS" id="PR00999">
    <property type="entry name" value="FUNGALYSIN"/>
</dbReference>
<evidence type="ECO:0000256" key="7">
    <source>
        <dbReference type="ARBA" id="ARBA00022801"/>
    </source>
</evidence>
<feature type="chain" id="PRO_5044966230" description="Extracellular metalloproteinase" evidence="11">
    <location>
        <begin position="20"/>
        <end position="588"/>
    </location>
</feature>
<dbReference type="InterPro" id="IPR050371">
    <property type="entry name" value="Fungal_virulence_M36"/>
</dbReference>
<dbReference type="EC" id="3.4.24.-" evidence="11"/>
<dbReference type="InterPro" id="IPR027268">
    <property type="entry name" value="Peptidase_M4/M1_CTD_sf"/>
</dbReference>
<evidence type="ECO:0000313" key="13">
    <source>
        <dbReference type="Proteomes" id="UP001648503"/>
    </source>
</evidence>
<comment type="similarity">
    <text evidence="3 11">Belongs to the peptidase M36 family.</text>
</comment>
<evidence type="ECO:0000256" key="10">
    <source>
        <dbReference type="ARBA" id="ARBA00023145"/>
    </source>
</evidence>
<evidence type="ECO:0000256" key="1">
    <source>
        <dbReference type="ARBA" id="ARBA00001947"/>
    </source>
</evidence>
<evidence type="ECO:0000313" key="12">
    <source>
        <dbReference type="EMBL" id="KAH6592222.1"/>
    </source>
</evidence>
<keyword evidence="13" id="KW-1185">Reference proteome</keyword>
<keyword evidence="7 11" id="KW-0378">Hydrolase</keyword>
<dbReference type="PANTHER" id="PTHR33478:SF1">
    <property type="entry name" value="EXTRACELLULAR METALLOPROTEINASE MEP"/>
    <property type="match status" value="1"/>
</dbReference>
<evidence type="ECO:0000256" key="11">
    <source>
        <dbReference type="RuleBase" id="RU364017"/>
    </source>
</evidence>
<keyword evidence="5 11" id="KW-0645">Protease</keyword>
<accession>A0ABQ8F4W6</accession>
<keyword evidence="9 11" id="KW-0482">Metalloprotease</keyword>
<dbReference type="Gene3D" id="3.10.170.10">
    <property type="match status" value="1"/>
</dbReference>
<dbReference type="EMBL" id="JAFCIX010000388">
    <property type="protein sequence ID" value="KAH6592222.1"/>
    <property type="molecule type" value="Genomic_DNA"/>
</dbReference>
<keyword evidence="8 11" id="KW-0862">Zinc</keyword>
<protein>
    <recommendedName>
        <fullName evidence="11">Extracellular metalloproteinase</fullName>
        <ecNumber evidence="11">3.4.24.-</ecNumber>
    </recommendedName>
    <alternativeName>
        <fullName evidence="11">Fungalysin</fullName>
    </alternativeName>
</protein>
<dbReference type="Proteomes" id="UP001648503">
    <property type="component" value="Unassembled WGS sequence"/>
</dbReference>